<evidence type="ECO:0000313" key="2">
    <source>
        <dbReference type="Proteomes" id="UP000254512"/>
    </source>
</evidence>
<dbReference type="RefSeq" id="WP_115659515.1">
    <property type="nucleotide sequence ID" value="NZ_UGHD01000002.1"/>
</dbReference>
<evidence type="ECO:0008006" key="3">
    <source>
        <dbReference type="Google" id="ProtNLM"/>
    </source>
</evidence>
<name>A0A377HM01_GRIHO</name>
<protein>
    <recommendedName>
        <fullName evidence="3">Caudovirales tail fibre assembly protein</fullName>
    </recommendedName>
</protein>
<gene>
    <name evidence="1" type="ORF">NCTC11645_01129</name>
</gene>
<reference evidence="1 2" key="1">
    <citation type="submission" date="2018-06" db="EMBL/GenBank/DDBJ databases">
        <authorList>
            <consortium name="Pathogen Informatics"/>
            <person name="Doyle S."/>
        </authorList>
    </citation>
    <scope>NUCLEOTIDE SEQUENCE [LARGE SCALE GENOMIC DNA]</scope>
    <source>
        <strain evidence="1 2">NCTC11645</strain>
    </source>
</reference>
<accession>A0A377HM01</accession>
<proteinExistence type="predicted"/>
<dbReference type="EMBL" id="UGHD01000002">
    <property type="protein sequence ID" value="STO56755.1"/>
    <property type="molecule type" value="Genomic_DNA"/>
</dbReference>
<sequence length="183" mass="20700">MKTAYAFHPQTLIFTGAVPVARIAGYPDYIKPKFALWAPVPAHDTETQQCRADLESQTWLVEAKPIEVTAYHKATQAENVFSDASEVTDDYTLVKPQTRFDEWDPALDAWVTNETNQYQHQVAAITDQRRAAYGRISDPLYMEAHRLTRQGREVEAEEYALQADAAVQKIKADHPWPTPPEAA</sequence>
<organism evidence="1 2">
    <name type="scientific">Grimontia hollisae</name>
    <name type="common">Vibrio hollisae</name>
    <dbReference type="NCBI Taxonomy" id="673"/>
    <lineage>
        <taxon>Bacteria</taxon>
        <taxon>Pseudomonadati</taxon>
        <taxon>Pseudomonadota</taxon>
        <taxon>Gammaproteobacteria</taxon>
        <taxon>Vibrionales</taxon>
        <taxon>Vibrionaceae</taxon>
        <taxon>Grimontia</taxon>
    </lineage>
</organism>
<dbReference type="STRING" id="673.AL542_10605"/>
<dbReference type="Proteomes" id="UP000254512">
    <property type="component" value="Unassembled WGS sequence"/>
</dbReference>
<dbReference type="AlphaFoldDB" id="A0A377HM01"/>
<evidence type="ECO:0000313" key="1">
    <source>
        <dbReference type="EMBL" id="STO56755.1"/>
    </source>
</evidence>